<dbReference type="KEGG" id="scn:Solca_3565"/>
<dbReference type="SUPFAM" id="SSF57884">
    <property type="entry name" value="Ada DNA repair protein, N-terminal domain (N-Ada 10)"/>
    <property type="match status" value="1"/>
</dbReference>
<evidence type="ECO:0000259" key="2">
    <source>
        <dbReference type="Pfam" id="PF02805"/>
    </source>
</evidence>
<dbReference type="STRING" id="929556.Solca_3565"/>
<protein>
    <submittedName>
        <fullName evidence="3">Metal binding domain of Ada</fullName>
    </submittedName>
</protein>
<evidence type="ECO:0000313" key="4">
    <source>
        <dbReference type="Proteomes" id="UP000007590"/>
    </source>
</evidence>
<dbReference type="Pfam" id="PF02805">
    <property type="entry name" value="Ada_Zn_binding"/>
    <property type="match status" value="1"/>
</dbReference>
<dbReference type="RefSeq" id="WP_014681792.1">
    <property type="nucleotide sequence ID" value="NC_017770.1"/>
</dbReference>
<dbReference type="GO" id="GO:0003677">
    <property type="term" value="F:DNA binding"/>
    <property type="evidence" value="ECO:0007669"/>
    <property type="project" value="InterPro"/>
</dbReference>
<dbReference type="InterPro" id="IPR035451">
    <property type="entry name" value="Ada-like_dom_sf"/>
</dbReference>
<proteinExistence type="predicted"/>
<dbReference type="EMBL" id="CP003349">
    <property type="protein sequence ID" value="AFD08569.1"/>
    <property type="molecule type" value="Genomic_DNA"/>
</dbReference>
<keyword evidence="4" id="KW-1185">Reference proteome</keyword>
<organism evidence="3 4">
    <name type="scientific">Solitalea canadensis (strain ATCC 29591 / DSM 3403 / JCM 21819 / LMG 8368 / NBRC 15130 / NCIMB 12057 / USAM 9D)</name>
    <name type="common">Flexibacter canadensis</name>
    <dbReference type="NCBI Taxonomy" id="929556"/>
    <lineage>
        <taxon>Bacteria</taxon>
        <taxon>Pseudomonadati</taxon>
        <taxon>Bacteroidota</taxon>
        <taxon>Sphingobacteriia</taxon>
        <taxon>Sphingobacteriales</taxon>
        <taxon>Sphingobacteriaceae</taxon>
        <taxon>Solitalea</taxon>
    </lineage>
</organism>
<dbReference type="InterPro" id="IPR004026">
    <property type="entry name" value="Ada_DNA_repair_Zn-bd"/>
</dbReference>
<name>H8KSL8_SOLCM</name>
<dbReference type="GO" id="GO:0006281">
    <property type="term" value="P:DNA repair"/>
    <property type="evidence" value="ECO:0007669"/>
    <property type="project" value="InterPro"/>
</dbReference>
<dbReference type="Proteomes" id="UP000007590">
    <property type="component" value="Chromosome"/>
</dbReference>
<evidence type="ECO:0000313" key="3">
    <source>
        <dbReference type="EMBL" id="AFD08569.1"/>
    </source>
</evidence>
<reference evidence="3" key="1">
    <citation type="submission" date="2012-02" db="EMBL/GenBank/DDBJ databases">
        <title>The complete genome of Solitalea canadensis DSM 3403.</title>
        <authorList>
            <consortium name="US DOE Joint Genome Institute (JGI-PGF)"/>
            <person name="Lucas S."/>
            <person name="Copeland A."/>
            <person name="Lapidus A."/>
            <person name="Glavina del Rio T."/>
            <person name="Dalin E."/>
            <person name="Tice H."/>
            <person name="Bruce D."/>
            <person name="Goodwin L."/>
            <person name="Pitluck S."/>
            <person name="Peters L."/>
            <person name="Ovchinnikova G."/>
            <person name="Lu M."/>
            <person name="Kyrpides N."/>
            <person name="Mavromatis K."/>
            <person name="Ivanova N."/>
            <person name="Brettin T."/>
            <person name="Detter J.C."/>
            <person name="Han C."/>
            <person name="Larimer F."/>
            <person name="Land M."/>
            <person name="Hauser L."/>
            <person name="Markowitz V."/>
            <person name="Cheng J.-F."/>
            <person name="Hugenholtz P."/>
            <person name="Woyke T."/>
            <person name="Wu D."/>
            <person name="Spring S."/>
            <person name="Schroeder M."/>
            <person name="Kopitz M."/>
            <person name="Brambilla E."/>
            <person name="Klenk H.-P."/>
            <person name="Eisen J.A."/>
        </authorList>
    </citation>
    <scope>NUCLEOTIDE SEQUENCE</scope>
    <source>
        <strain evidence="3">DSM 3403</strain>
    </source>
</reference>
<sequence>MITHLSLGTETFAANRKLKQLIDNQVVMLGGNKKLKIYGTLTCASGKRMKTENRVFFSSGQEAIQHGYRPCGHCLNHKFKKWKTDQQL</sequence>
<keyword evidence="1" id="KW-0010">Activator</keyword>
<accession>H8KSL8</accession>
<gene>
    <name evidence="3" type="ordered locus">Solca_3565</name>
</gene>
<feature type="domain" description="Ada DNA repair metal-binding" evidence="2">
    <location>
        <begin position="30"/>
        <end position="74"/>
    </location>
</feature>
<dbReference type="GO" id="GO:0006355">
    <property type="term" value="P:regulation of DNA-templated transcription"/>
    <property type="evidence" value="ECO:0007669"/>
    <property type="project" value="InterPro"/>
</dbReference>
<dbReference type="GO" id="GO:0008168">
    <property type="term" value="F:methyltransferase activity"/>
    <property type="evidence" value="ECO:0007669"/>
    <property type="project" value="InterPro"/>
</dbReference>
<dbReference type="HOGENOM" id="CLU_2566016_0_0_10"/>
<dbReference type="AlphaFoldDB" id="H8KSL8"/>
<evidence type="ECO:0000256" key="1">
    <source>
        <dbReference type="ARBA" id="ARBA00023159"/>
    </source>
</evidence>
<dbReference type="GO" id="GO:0008270">
    <property type="term" value="F:zinc ion binding"/>
    <property type="evidence" value="ECO:0007669"/>
    <property type="project" value="InterPro"/>
</dbReference>
<dbReference type="Gene3D" id="3.40.10.10">
    <property type="entry name" value="DNA Methylphosphotriester Repair Domain"/>
    <property type="match status" value="1"/>
</dbReference>
<dbReference type="OrthoDB" id="894286at2"/>
<dbReference type="eggNOG" id="COG2169">
    <property type="taxonomic scope" value="Bacteria"/>
</dbReference>